<dbReference type="InterPro" id="IPR016130">
    <property type="entry name" value="Tyr_Pase_AS"/>
</dbReference>
<comment type="caution">
    <text evidence="2">The sequence shown here is derived from an EMBL/GenBank/DDBJ whole genome shotgun (WGS) entry which is preliminary data.</text>
</comment>
<dbReference type="PROSITE" id="PS00383">
    <property type="entry name" value="TYR_PHOSPHATASE_1"/>
    <property type="match status" value="1"/>
</dbReference>
<sequence>MSQLIELEQAANVRELGGYQTKYGSVIKDRKLIRSAAIDALTSADQEKLADYGVNQVVDFRSLAESQAQPDRPIKGAKEVFLPIFEEDETMVSLSPESLKQRLDDGEDAEEQMKKVYRHFVESPHARKQYRQFFDHVIDNANGSGATLFHCTAGKDRTGFGAFLLLHVLGVDPDTIKEDYLATNRYLGPMLKAKFEPMTKHLEADILNAISVLMRAEESFLAESIATIKKQYGSVDQYIEVGLGLRKEEQDYLIAHLTE</sequence>
<dbReference type="PANTHER" id="PTHR31126:SF1">
    <property type="entry name" value="TYROSINE SPECIFIC PROTEIN PHOSPHATASES DOMAIN-CONTAINING PROTEIN"/>
    <property type="match status" value="1"/>
</dbReference>
<dbReference type="SUPFAM" id="SSF52799">
    <property type="entry name" value="(Phosphotyrosine protein) phosphatases II"/>
    <property type="match status" value="1"/>
</dbReference>
<protein>
    <recommendedName>
        <fullName evidence="4">Tyrosine specific protein phosphatases domain-containing protein</fullName>
    </recommendedName>
</protein>
<evidence type="ECO:0000256" key="1">
    <source>
        <dbReference type="ARBA" id="ARBA00009580"/>
    </source>
</evidence>
<dbReference type="EMBL" id="NGKU01000001">
    <property type="protein sequence ID" value="OTN75527.1"/>
    <property type="molecule type" value="Genomic_DNA"/>
</dbReference>
<evidence type="ECO:0000313" key="3">
    <source>
        <dbReference type="Proteomes" id="UP000195043"/>
    </source>
</evidence>
<dbReference type="AlphaFoldDB" id="A0A242A3A9"/>
<dbReference type="PANTHER" id="PTHR31126">
    <property type="entry name" value="TYROSINE-PROTEIN PHOSPHATASE"/>
    <property type="match status" value="1"/>
</dbReference>
<organism evidence="2 3">
    <name type="scientific">Candidatus Enterococcus testudinis</name>
    <dbReference type="NCBI Taxonomy" id="1834191"/>
    <lineage>
        <taxon>Bacteria</taxon>
        <taxon>Bacillati</taxon>
        <taxon>Bacillota</taxon>
        <taxon>Bacilli</taxon>
        <taxon>Lactobacillales</taxon>
        <taxon>Enterococcaceae</taxon>
        <taxon>Enterococcus</taxon>
    </lineage>
</organism>
<gene>
    <name evidence="2" type="ORF">A5886_000601</name>
</gene>
<accession>A0A242A3A9</accession>
<dbReference type="Proteomes" id="UP000195043">
    <property type="component" value="Unassembled WGS sequence"/>
</dbReference>
<evidence type="ECO:0000313" key="2">
    <source>
        <dbReference type="EMBL" id="OTN75527.1"/>
    </source>
</evidence>
<reference evidence="2 3" key="1">
    <citation type="submission" date="2017-05" db="EMBL/GenBank/DDBJ databases">
        <title>The Genome Sequence of Enterococcus sp. 8G7_MSG3316.</title>
        <authorList>
            <consortium name="The Broad Institute Genomics Platform"/>
            <consortium name="The Broad Institute Genomic Center for Infectious Diseases"/>
            <person name="Earl A."/>
            <person name="Manson A."/>
            <person name="Schwartman J."/>
            <person name="Gilmore M."/>
            <person name="Abouelleil A."/>
            <person name="Cao P."/>
            <person name="Chapman S."/>
            <person name="Cusick C."/>
            <person name="Shea T."/>
            <person name="Young S."/>
            <person name="Neafsey D."/>
            <person name="Nusbaum C."/>
            <person name="Birren B."/>
        </authorList>
    </citation>
    <scope>NUCLEOTIDE SEQUENCE [LARGE SCALE GENOMIC DNA]</scope>
    <source>
        <strain evidence="2 3">8G7_MSG3316</strain>
    </source>
</reference>
<dbReference type="STRING" id="1834191.A5886_000601"/>
<evidence type="ECO:0008006" key="4">
    <source>
        <dbReference type="Google" id="ProtNLM"/>
    </source>
</evidence>
<dbReference type="RefSeq" id="WP_086273576.1">
    <property type="nucleotide sequence ID" value="NZ_NGKU01000001.1"/>
</dbReference>
<dbReference type="Pfam" id="PF13350">
    <property type="entry name" value="Y_phosphatase3"/>
    <property type="match status" value="1"/>
</dbReference>
<dbReference type="OrthoDB" id="1188001at2"/>
<proteinExistence type="inferred from homology"/>
<keyword evidence="3" id="KW-1185">Reference proteome</keyword>
<dbReference type="InterPro" id="IPR029021">
    <property type="entry name" value="Prot-tyrosine_phosphatase-like"/>
</dbReference>
<name>A0A242A3A9_9ENTE</name>
<dbReference type="GO" id="GO:0004721">
    <property type="term" value="F:phosphoprotein phosphatase activity"/>
    <property type="evidence" value="ECO:0007669"/>
    <property type="project" value="InterPro"/>
</dbReference>
<comment type="similarity">
    <text evidence="1">Belongs to the protein-tyrosine phosphatase family.</text>
</comment>
<dbReference type="InterPro" id="IPR026893">
    <property type="entry name" value="Tyr/Ser_Pase_IphP-type"/>
</dbReference>
<dbReference type="Gene3D" id="3.90.190.10">
    <property type="entry name" value="Protein tyrosine phosphatase superfamily"/>
    <property type="match status" value="1"/>
</dbReference>